<sequence>MSNLSLILPLLVLVVVLFLGFAGCDTVCGLEPVTLPALEFSLQVVYPLTVVGDVKFTFLRPGHTTPETKTATQQGDLFVFSFDEREIGAWMVNCAMTGSVNGVPKPKVSPTGNFIMPDSGNWVYRFVASISSPDDFTFQALGLYSD</sequence>
<dbReference type="AlphaFoldDB" id="A0A1H1U1P8"/>
<protein>
    <submittedName>
        <fullName evidence="1">Uncharacterized protein</fullName>
    </submittedName>
</protein>
<reference evidence="1 2" key="1">
    <citation type="submission" date="2016-10" db="EMBL/GenBank/DDBJ databases">
        <authorList>
            <person name="de Groot N.N."/>
        </authorList>
    </citation>
    <scope>NUCLEOTIDE SEQUENCE [LARGE SCALE GENOMIC DNA]</scope>
    <source>
        <strain evidence="1 2">DSM 22024</strain>
    </source>
</reference>
<dbReference type="STRING" id="117157.SAMN04489717_3426"/>
<organism evidence="1 2">
    <name type="scientific">Actinopolymorpha singaporensis</name>
    <dbReference type="NCBI Taxonomy" id="117157"/>
    <lineage>
        <taxon>Bacteria</taxon>
        <taxon>Bacillati</taxon>
        <taxon>Actinomycetota</taxon>
        <taxon>Actinomycetes</taxon>
        <taxon>Propionibacteriales</taxon>
        <taxon>Actinopolymorphaceae</taxon>
        <taxon>Actinopolymorpha</taxon>
    </lineage>
</organism>
<dbReference type="RefSeq" id="WP_092654648.1">
    <property type="nucleotide sequence ID" value="NZ_LT629732.1"/>
</dbReference>
<gene>
    <name evidence="1" type="ORF">SAMN04489717_3426</name>
</gene>
<dbReference type="EMBL" id="LT629732">
    <property type="protein sequence ID" value="SDS66271.1"/>
    <property type="molecule type" value="Genomic_DNA"/>
</dbReference>
<name>A0A1H1U1P8_9ACTN</name>
<dbReference type="Proteomes" id="UP000198983">
    <property type="component" value="Chromosome I"/>
</dbReference>
<evidence type="ECO:0000313" key="1">
    <source>
        <dbReference type="EMBL" id="SDS66271.1"/>
    </source>
</evidence>
<evidence type="ECO:0000313" key="2">
    <source>
        <dbReference type="Proteomes" id="UP000198983"/>
    </source>
</evidence>
<keyword evidence="2" id="KW-1185">Reference proteome</keyword>
<accession>A0A1H1U1P8</accession>
<proteinExistence type="predicted"/>